<evidence type="ECO:0000256" key="8">
    <source>
        <dbReference type="HAMAP-Rule" id="MF_00997"/>
    </source>
</evidence>
<dbReference type="InterPro" id="IPR030873">
    <property type="entry name" value="Protease_BepA"/>
</dbReference>
<keyword evidence="6 8" id="KW-0862">Zinc</keyword>
<feature type="active site" evidence="8">
    <location>
        <position position="131"/>
    </location>
</feature>
<dbReference type="GO" id="GO:0008270">
    <property type="term" value="F:zinc ion binding"/>
    <property type="evidence" value="ECO:0007669"/>
    <property type="project" value="UniProtKB-UniRule"/>
</dbReference>
<evidence type="ECO:0000259" key="9">
    <source>
        <dbReference type="Pfam" id="PF01435"/>
    </source>
</evidence>
<dbReference type="InterPro" id="IPR001915">
    <property type="entry name" value="Peptidase_M48"/>
</dbReference>
<sequence precursor="true">MPRLPAYLLSALLAAHGVVAQASPVALPDLGDTSLTVISPAQERKLGEELMRKARRQLVFLDDAEVNDYVQQLGQRLVSHSDNASQDFRFFVVSDPSINAFAMPGGFIGVHTGLILAAQSEAELASVLAHEIAHITQRHIPRMLTEAQRTTLPAMAALLGAILLAGSGQQGGEAAIALTTATLAQKGINFTRSSEEEADRIGVAILAEAGLDPRAMPSFFERMQNMNRHNETNLPEFLRTHPVTTSRIADSRDRAERYTYRQVPDSQGFLLTRAKIRALAPGDPAEIARGFAQNLAEGKHASADAERYGYALALLRARQYGTARAEARKLTERHPNEVAFRMLAAEVELSSGRTVPGLRAYADAYRAHPSYPPLARNYGRALLRSGRARDAEAILRAAIKQRPDDPVLYELLAQAAGEAGRRPEAHQAMAEHYYLNGNPGAAIEQLQLASRYVGDNFYLQASLEARIQAIREELALYRTK</sequence>
<evidence type="ECO:0000313" key="10">
    <source>
        <dbReference type="EMBL" id="BAU49546.1"/>
    </source>
</evidence>
<dbReference type="InterPro" id="IPR011990">
    <property type="entry name" value="TPR-like_helical_dom_sf"/>
</dbReference>
<evidence type="ECO:0000256" key="3">
    <source>
        <dbReference type="ARBA" id="ARBA00022729"/>
    </source>
</evidence>
<keyword evidence="7 8" id="KW-0482">Metalloprotease</keyword>
<dbReference type="HAMAP" id="MF_00997">
    <property type="entry name" value="Protease_BepA"/>
    <property type="match status" value="1"/>
</dbReference>
<dbReference type="EMBL" id="AP014936">
    <property type="protein sequence ID" value="BAU49546.1"/>
    <property type="molecule type" value="Genomic_DNA"/>
</dbReference>
<keyword evidence="1 8" id="KW-0645">Protease</keyword>
<dbReference type="GO" id="GO:0051603">
    <property type="term" value="P:proteolysis involved in protein catabolic process"/>
    <property type="evidence" value="ECO:0007669"/>
    <property type="project" value="TreeGrafter"/>
</dbReference>
<dbReference type="GO" id="GO:0042597">
    <property type="term" value="C:periplasmic space"/>
    <property type="evidence" value="ECO:0007669"/>
    <property type="project" value="UniProtKB-SubCell"/>
</dbReference>
<organism evidence="10 11">
    <name type="scientific">Sulfurifustis variabilis</name>
    <dbReference type="NCBI Taxonomy" id="1675686"/>
    <lineage>
        <taxon>Bacteria</taxon>
        <taxon>Pseudomonadati</taxon>
        <taxon>Pseudomonadota</taxon>
        <taxon>Gammaproteobacteria</taxon>
        <taxon>Acidiferrobacterales</taxon>
        <taxon>Acidiferrobacteraceae</taxon>
        <taxon>Sulfurifustis</taxon>
    </lineage>
</organism>
<dbReference type="InterPro" id="IPR051156">
    <property type="entry name" value="Mito/Outer_Membr_Metalloprot"/>
</dbReference>
<dbReference type="KEGG" id="sva:SVA_2998"/>
<feature type="chain" id="PRO_5009003932" description="Putative beta-barrel assembly-enhancing protease" evidence="8">
    <location>
        <begin position="23"/>
        <end position="480"/>
    </location>
</feature>
<comment type="function">
    <text evidence="8">Functions as both a chaperone and a metalloprotease. Maintains the integrity of the outer membrane by promoting either the assembly or the elimination of outer membrane proteins, depending on their folding state.</text>
</comment>
<feature type="active site" description="Proton donor" evidence="8">
    <location>
        <position position="199"/>
    </location>
</feature>
<evidence type="ECO:0000256" key="6">
    <source>
        <dbReference type="ARBA" id="ARBA00022833"/>
    </source>
</evidence>
<dbReference type="AlphaFoldDB" id="A0A1B4V7Q3"/>
<comment type="cofactor">
    <cofactor evidence="8">
        <name>Zn(2+)</name>
        <dbReference type="ChEBI" id="CHEBI:29105"/>
    </cofactor>
    <text evidence="8">Binds 1 zinc ion per subunit.</text>
</comment>
<evidence type="ECO:0000313" key="11">
    <source>
        <dbReference type="Proteomes" id="UP000218899"/>
    </source>
</evidence>
<evidence type="ECO:0000256" key="5">
    <source>
        <dbReference type="ARBA" id="ARBA00022801"/>
    </source>
</evidence>
<feature type="binding site" evidence="8">
    <location>
        <position position="134"/>
    </location>
    <ligand>
        <name>Zn(2+)</name>
        <dbReference type="ChEBI" id="CHEBI:29105"/>
        <note>catalytic</note>
    </ligand>
</feature>
<dbReference type="Gene3D" id="1.25.40.10">
    <property type="entry name" value="Tetratricopeptide repeat domain"/>
    <property type="match status" value="1"/>
</dbReference>
<keyword evidence="11" id="KW-1185">Reference proteome</keyword>
<feature type="domain" description="Peptidase M48" evidence="9">
    <location>
        <begin position="67"/>
        <end position="253"/>
    </location>
</feature>
<dbReference type="SUPFAM" id="SSF48452">
    <property type="entry name" value="TPR-like"/>
    <property type="match status" value="1"/>
</dbReference>
<evidence type="ECO:0000256" key="2">
    <source>
        <dbReference type="ARBA" id="ARBA00022723"/>
    </source>
</evidence>
<dbReference type="PANTHER" id="PTHR22726:SF1">
    <property type="entry name" value="METALLOENDOPEPTIDASE OMA1, MITOCHONDRIAL"/>
    <property type="match status" value="1"/>
</dbReference>
<evidence type="ECO:0000256" key="4">
    <source>
        <dbReference type="ARBA" id="ARBA00022764"/>
    </source>
</evidence>
<reference evidence="10 11" key="1">
    <citation type="submission" date="2015-08" db="EMBL/GenBank/DDBJ databases">
        <title>Complete genome sequence of Sulfurifustis variabilis.</title>
        <authorList>
            <person name="Miura A."/>
            <person name="Kojima H."/>
            <person name="Fukui M."/>
        </authorList>
    </citation>
    <scope>NUCLEOTIDE SEQUENCE [LARGE SCALE GENOMIC DNA]</scope>
    <source>
        <strain evidence="11">skN76</strain>
    </source>
</reference>
<comment type="subcellular location">
    <subcellularLocation>
        <location evidence="8">Periplasm</location>
    </subcellularLocation>
</comment>
<keyword evidence="4 8" id="KW-0574">Periplasm</keyword>
<evidence type="ECO:0000256" key="7">
    <source>
        <dbReference type="ARBA" id="ARBA00023049"/>
    </source>
</evidence>
<accession>A0A1B4V7Q3</accession>
<dbReference type="GO" id="GO:0004222">
    <property type="term" value="F:metalloendopeptidase activity"/>
    <property type="evidence" value="ECO:0007669"/>
    <property type="project" value="InterPro"/>
</dbReference>
<dbReference type="EC" id="3.4.-.-" evidence="8"/>
<comment type="similarity">
    <text evidence="8">Belongs to the peptidase M48 family. BepA subfamily.</text>
</comment>
<dbReference type="Pfam" id="PF01435">
    <property type="entry name" value="Peptidase_M48"/>
    <property type="match status" value="1"/>
</dbReference>
<keyword evidence="2 8" id="KW-0479">Metal-binding</keyword>
<protein>
    <recommendedName>
        <fullName evidence="8">Putative beta-barrel assembly-enhancing protease</fullName>
        <ecNumber evidence="8">3.4.-.-</ecNumber>
    </recommendedName>
</protein>
<dbReference type="GO" id="GO:0016020">
    <property type="term" value="C:membrane"/>
    <property type="evidence" value="ECO:0007669"/>
    <property type="project" value="InterPro"/>
</dbReference>
<dbReference type="Proteomes" id="UP000218899">
    <property type="component" value="Chromosome"/>
</dbReference>
<dbReference type="CDD" id="cd07333">
    <property type="entry name" value="M48C_bepA_like"/>
    <property type="match status" value="1"/>
</dbReference>
<dbReference type="Pfam" id="PF14559">
    <property type="entry name" value="TPR_19"/>
    <property type="match status" value="1"/>
</dbReference>
<dbReference type="Gene3D" id="3.30.2010.10">
    <property type="entry name" value="Metalloproteases ('zincins'), catalytic domain"/>
    <property type="match status" value="1"/>
</dbReference>
<feature type="signal peptide" evidence="8">
    <location>
        <begin position="1"/>
        <end position="22"/>
    </location>
</feature>
<evidence type="ECO:0000256" key="1">
    <source>
        <dbReference type="ARBA" id="ARBA00022670"/>
    </source>
</evidence>
<proteinExistence type="inferred from homology"/>
<gene>
    <name evidence="10" type="ORF">SVA_2998</name>
</gene>
<feature type="binding site" evidence="8">
    <location>
        <position position="130"/>
    </location>
    <ligand>
        <name>Zn(2+)</name>
        <dbReference type="ChEBI" id="CHEBI:29105"/>
        <note>catalytic</note>
    </ligand>
</feature>
<keyword evidence="3 8" id="KW-0732">Signal</keyword>
<keyword evidence="5 8" id="KW-0378">Hydrolase</keyword>
<name>A0A1B4V7Q3_9GAMM</name>
<dbReference type="PANTHER" id="PTHR22726">
    <property type="entry name" value="METALLOENDOPEPTIDASE OMA1"/>
    <property type="match status" value="1"/>
</dbReference>
<feature type="binding site" evidence="8">
    <location>
        <position position="195"/>
    </location>
    <ligand>
        <name>Zn(2+)</name>
        <dbReference type="ChEBI" id="CHEBI:29105"/>
        <note>catalytic</note>
    </ligand>
</feature>